<keyword evidence="9" id="KW-1185">Reference proteome</keyword>
<feature type="transmembrane region" description="Helical" evidence="5">
    <location>
        <begin position="106"/>
        <end position="127"/>
    </location>
</feature>
<dbReference type="Pfam" id="PF00027">
    <property type="entry name" value="cNMP_binding"/>
    <property type="match status" value="1"/>
</dbReference>
<evidence type="ECO:0000256" key="1">
    <source>
        <dbReference type="ARBA" id="ARBA00004141"/>
    </source>
</evidence>
<dbReference type="InterPro" id="IPR000595">
    <property type="entry name" value="cNMP-bd_dom"/>
</dbReference>
<dbReference type="RefSeq" id="WP_058528475.1">
    <property type="nucleotide sequence ID" value="NZ_CAAAHZ010000001.1"/>
</dbReference>
<dbReference type="CDD" id="cd00038">
    <property type="entry name" value="CAP_ED"/>
    <property type="match status" value="1"/>
</dbReference>
<organism evidence="8 9">
    <name type="scientific">Legionella londiniensis</name>
    <dbReference type="NCBI Taxonomy" id="45068"/>
    <lineage>
        <taxon>Bacteria</taxon>
        <taxon>Pseudomonadati</taxon>
        <taxon>Pseudomonadota</taxon>
        <taxon>Gammaproteobacteria</taxon>
        <taxon>Legionellales</taxon>
        <taxon>Legionellaceae</taxon>
        <taxon>Legionella</taxon>
    </lineage>
</organism>
<comment type="caution">
    <text evidence="8">The sequence shown here is derived from an EMBL/GenBank/DDBJ whole genome shotgun (WGS) entry which is preliminary data.</text>
</comment>
<feature type="transmembrane region" description="Helical" evidence="5">
    <location>
        <begin position="208"/>
        <end position="228"/>
    </location>
</feature>
<feature type="domain" description="STAS" evidence="7">
    <location>
        <begin position="470"/>
        <end position="577"/>
    </location>
</feature>
<dbReference type="EMBL" id="LNYK01000007">
    <property type="protein sequence ID" value="KTD22583.1"/>
    <property type="molecule type" value="Genomic_DNA"/>
</dbReference>
<dbReference type="PATRIC" id="fig|45068.5.peg.492"/>
<evidence type="ECO:0000313" key="9">
    <source>
        <dbReference type="Proteomes" id="UP000054997"/>
    </source>
</evidence>
<feature type="transmembrane region" description="Helical" evidence="5">
    <location>
        <begin position="401"/>
        <end position="432"/>
    </location>
</feature>
<dbReference type="STRING" id="45068.Llon_0457"/>
<evidence type="ECO:0000256" key="4">
    <source>
        <dbReference type="ARBA" id="ARBA00023136"/>
    </source>
</evidence>
<evidence type="ECO:0000256" key="3">
    <source>
        <dbReference type="ARBA" id="ARBA00022989"/>
    </source>
</evidence>
<dbReference type="InterPro" id="IPR002645">
    <property type="entry name" value="STAS_dom"/>
</dbReference>
<dbReference type="Gene3D" id="3.30.750.24">
    <property type="entry name" value="STAS domain"/>
    <property type="match status" value="1"/>
</dbReference>
<feature type="domain" description="Cyclic nucleotide-binding" evidence="6">
    <location>
        <begin position="598"/>
        <end position="699"/>
    </location>
</feature>
<gene>
    <name evidence="8" type="ORF">Llon_0457</name>
</gene>
<feature type="transmembrane region" description="Helical" evidence="5">
    <location>
        <begin position="371"/>
        <end position="389"/>
    </location>
</feature>
<feature type="transmembrane region" description="Helical" evidence="5">
    <location>
        <begin position="47"/>
        <end position="70"/>
    </location>
</feature>
<dbReference type="PROSITE" id="PS50801">
    <property type="entry name" value="STAS"/>
    <property type="match status" value="1"/>
</dbReference>
<dbReference type="AlphaFoldDB" id="A0A0W0VQY4"/>
<dbReference type="CDD" id="cd07042">
    <property type="entry name" value="STAS_SulP_like_sulfate_transporter"/>
    <property type="match status" value="1"/>
</dbReference>
<evidence type="ECO:0000259" key="6">
    <source>
        <dbReference type="PROSITE" id="PS50042"/>
    </source>
</evidence>
<dbReference type="SUPFAM" id="SSF51206">
    <property type="entry name" value="cAMP-binding domain-like"/>
    <property type="match status" value="1"/>
</dbReference>
<feature type="transmembrane region" description="Helical" evidence="5">
    <location>
        <begin position="183"/>
        <end position="201"/>
    </location>
</feature>
<dbReference type="Pfam" id="PF01740">
    <property type="entry name" value="STAS"/>
    <property type="match status" value="1"/>
</dbReference>
<dbReference type="PANTHER" id="PTHR43310">
    <property type="entry name" value="SULFATE TRANSPORTER YBAR-RELATED"/>
    <property type="match status" value="1"/>
</dbReference>
<keyword evidence="2 5" id="KW-0812">Transmembrane</keyword>
<dbReference type="SUPFAM" id="SSF52091">
    <property type="entry name" value="SpoIIaa-like"/>
    <property type="match status" value="1"/>
</dbReference>
<dbReference type="GO" id="GO:0016020">
    <property type="term" value="C:membrane"/>
    <property type="evidence" value="ECO:0007669"/>
    <property type="project" value="UniProtKB-SubCell"/>
</dbReference>
<feature type="transmembrane region" description="Helical" evidence="5">
    <location>
        <begin position="12"/>
        <end position="41"/>
    </location>
</feature>
<protein>
    <submittedName>
        <fullName evidence="8">Sulfate transporter</fullName>
    </submittedName>
</protein>
<dbReference type="InterPro" id="IPR011547">
    <property type="entry name" value="SLC26A/SulP_dom"/>
</dbReference>
<dbReference type="InterPro" id="IPR018490">
    <property type="entry name" value="cNMP-bd_dom_sf"/>
</dbReference>
<dbReference type="OrthoDB" id="9771198at2"/>
<evidence type="ECO:0000259" key="7">
    <source>
        <dbReference type="PROSITE" id="PS50801"/>
    </source>
</evidence>
<sequence length="734" mass="82801">MPDERALQEKKLSFMIVNISSGILLGLLIILDTTALASLVFHGTLLVYLPAALCLSLLVTIFLTGLRLLLAGSPYIIGNVQEAYFVMIAALTVSLAQEASQSLISIHTTLALMMLCTFMIGCILYMAGRYRLYKFLQFIPYPVVVGYLAGLGGLILLGTINILTGVNITEGGNLGSLFTPKELALWLPAFAYTLLMVLLARKFPDKKWLFPAMILLAIFIFYCLLFVLDLPIDKARHANLMFNLEHFSGLNVFYHPFFAKSYIDWPFVLQHLYDVVAIVLVNFLGVFVHLNALETELSTTLDMRLEMRSYGLANLLFGLLAAPAGYHSVGLTALNHTFGGRHLVSIITLLVVALLGIFYGSYIILLVPKSVFAILLFFISINWLASYLIQSRKKLPLLEYLIVMIIFLSMLLLSFYWAVIFGILLSVLIFGYQYSRISVIHSELQGEQVRSTVKYHPIHARFLEKKRHQLVLIKLQGYLFFGNTAELTAKALSYIKTVDFAEEAFILFDFSLVKGIDYSAIHAFVRLNQQVKKTKVQVILCNLAEKMLASFTQAYRQAEMAQDFIHYAKLDYAIEWSEKKLLNHAPSLPQTESVHVQLRNLFSESLANALIPYLTARHYCPGEIIYRQGEQTTGIDFIISGAVEILLETKLQTVRLGKFYSGNMIGEMGVYLQENRSATVKCIEPALLYTLSKEQFREMNQKEPKLAALFHFTLAKILSERLKSTNRFISSSLF</sequence>
<dbReference type="PROSITE" id="PS50042">
    <property type="entry name" value="CNMP_BINDING_3"/>
    <property type="match status" value="1"/>
</dbReference>
<dbReference type="InterPro" id="IPR018488">
    <property type="entry name" value="cNMP-bd_CS"/>
</dbReference>
<proteinExistence type="predicted"/>
<dbReference type="SMART" id="SM00100">
    <property type="entry name" value="cNMP"/>
    <property type="match status" value="1"/>
</dbReference>
<evidence type="ECO:0000313" key="8">
    <source>
        <dbReference type="EMBL" id="KTD22583.1"/>
    </source>
</evidence>
<name>A0A0W0VQY4_9GAMM</name>
<dbReference type="Gene3D" id="2.60.120.10">
    <property type="entry name" value="Jelly Rolls"/>
    <property type="match status" value="1"/>
</dbReference>
<evidence type="ECO:0000256" key="2">
    <source>
        <dbReference type="ARBA" id="ARBA00022692"/>
    </source>
</evidence>
<dbReference type="PROSITE" id="PS00889">
    <property type="entry name" value="CNMP_BINDING_2"/>
    <property type="match status" value="1"/>
</dbReference>
<comment type="subcellular location">
    <subcellularLocation>
        <location evidence="1">Membrane</location>
        <topology evidence="1">Multi-pass membrane protein</topology>
    </subcellularLocation>
</comment>
<feature type="transmembrane region" description="Helical" evidence="5">
    <location>
        <begin position="139"/>
        <end position="163"/>
    </location>
</feature>
<evidence type="ECO:0000256" key="5">
    <source>
        <dbReference type="SAM" id="Phobius"/>
    </source>
</evidence>
<keyword evidence="4 5" id="KW-0472">Membrane</keyword>
<accession>A0A0W0VQY4</accession>
<dbReference type="InterPro" id="IPR036513">
    <property type="entry name" value="STAS_dom_sf"/>
</dbReference>
<dbReference type="PANTHER" id="PTHR43310:SF2">
    <property type="entry name" value="SLC26A_SULP TRANSPORTER DOMAIN-CONTAINING PROTEIN"/>
    <property type="match status" value="1"/>
</dbReference>
<dbReference type="Proteomes" id="UP000054997">
    <property type="component" value="Unassembled WGS sequence"/>
</dbReference>
<feature type="transmembrane region" description="Helical" evidence="5">
    <location>
        <begin position="343"/>
        <end position="365"/>
    </location>
</feature>
<reference evidence="8 9" key="1">
    <citation type="submission" date="2015-11" db="EMBL/GenBank/DDBJ databases">
        <title>Genomic analysis of 38 Legionella species identifies large and diverse effector repertoires.</title>
        <authorList>
            <person name="Burstein D."/>
            <person name="Amaro F."/>
            <person name="Zusman T."/>
            <person name="Lifshitz Z."/>
            <person name="Cohen O."/>
            <person name="Gilbert J.A."/>
            <person name="Pupko T."/>
            <person name="Shuman H.A."/>
            <person name="Segal G."/>
        </authorList>
    </citation>
    <scope>NUCLEOTIDE SEQUENCE [LARGE SCALE GENOMIC DNA]</scope>
    <source>
        <strain evidence="8 9">ATCC 49505</strain>
    </source>
</reference>
<feature type="transmembrane region" description="Helical" evidence="5">
    <location>
        <begin position="310"/>
        <end position="331"/>
    </location>
</feature>
<feature type="transmembrane region" description="Helical" evidence="5">
    <location>
        <begin position="271"/>
        <end position="290"/>
    </location>
</feature>
<dbReference type="InterPro" id="IPR014710">
    <property type="entry name" value="RmlC-like_jellyroll"/>
</dbReference>
<dbReference type="Pfam" id="PF00916">
    <property type="entry name" value="Sulfate_transp"/>
    <property type="match status" value="1"/>
</dbReference>
<dbReference type="InterPro" id="IPR052706">
    <property type="entry name" value="Membrane-Transporter-like"/>
</dbReference>
<keyword evidence="3 5" id="KW-1133">Transmembrane helix</keyword>